<feature type="short sequence motif" description="RCR-2" evidence="12">
    <location>
        <begin position="374"/>
        <end position="376"/>
    </location>
</feature>
<dbReference type="KEGG" id="vg:7803645"/>
<dbReference type="Proteomes" id="UP000113759">
    <property type="component" value="Segment"/>
</dbReference>
<evidence type="ECO:0000259" key="15">
    <source>
        <dbReference type="PROSITE" id="PS52022"/>
    </source>
</evidence>
<dbReference type="InterPro" id="IPR001257">
    <property type="entry name" value="Parvovirus_NS1_helicase"/>
</dbReference>
<evidence type="ECO:0000256" key="9">
    <source>
        <dbReference type="ARBA" id="ARBA00022840"/>
    </source>
</evidence>
<evidence type="ECO:0000256" key="11">
    <source>
        <dbReference type="ARBA" id="ARBA00023125"/>
    </source>
</evidence>
<dbReference type="GO" id="GO:0006260">
    <property type="term" value="P:DNA replication"/>
    <property type="evidence" value="ECO:0007669"/>
    <property type="project" value="UniProtKB-UniRule"/>
</dbReference>
<dbReference type="GO" id="GO:0046872">
    <property type="term" value="F:metal ion binding"/>
    <property type="evidence" value="ECO:0007669"/>
    <property type="project" value="UniProtKB-KW"/>
</dbReference>
<feature type="domain" description="PV NS1-Nuc" evidence="15">
    <location>
        <begin position="192"/>
        <end position="466"/>
    </location>
</feature>
<dbReference type="PROSITE" id="PS52022">
    <property type="entry name" value="PV_NS1_NUC"/>
    <property type="match status" value="1"/>
</dbReference>
<dbReference type="GO" id="GO:0016787">
    <property type="term" value="F:hydrolase activity"/>
    <property type="evidence" value="ECO:0007669"/>
    <property type="project" value="UniProtKB-KW"/>
</dbReference>
<keyword evidence="10" id="KW-0190">Covalent protein-DNA linkage</keyword>
<dbReference type="InterPro" id="IPR027417">
    <property type="entry name" value="P-loop_NTPase"/>
</dbReference>
<evidence type="ECO:0000259" key="14">
    <source>
        <dbReference type="PROSITE" id="PS51206"/>
    </source>
</evidence>
<evidence type="ECO:0000256" key="6">
    <source>
        <dbReference type="ARBA" id="ARBA00022741"/>
    </source>
</evidence>
<evidence type="ECO:0000256" key="5">
    <source>
        <dbReference type="ARBA" id="ARBA00022723"/>
    </source>
</evidence>
<dbReference type="PROSITE" id="PS51206">
    <property type="entry name" value="SF3_HELICASE_1"/>
    <property type="match status" value="1"/>
</dbReference>
<feature type="domain" description="SF3 helicase" evidence="14">
    <location>
        <begin position="594"/>
        <end position="749"/>
    </location>
</feature>
<evidence type="ECO:0000313" key="17">
    <source>
        <dbReference type="Proteomes" id="UP000113759"/>
    </source>
</evidence>
<feature type="compositionally biased region" description="Acidic residues" evidence="13">
    <location>
        <begin position="823"/>
        <end position="840"/>
    </location>
</feature>
<dbReference type="Gene3D" id="3.40.50.300">
    <property type="entry name" value="P-loop containing nucleotide triphosphate hydrolases"/>
    <property type="match status" value="1"/>
</dbReference>
<feature type="region of interest" description="Disordered" evidence="13">
    <location>
        <begin position="270"/>
        <end position="317"/>
    </location>
</feature>
<reference evidence="16 17" key="1">
    <citation type="journal article" date="2009" name="Intervirology">
        <title>Isolation and characterization of densonucleosis virus from Aedes aegypti mosquitoes and its distribution in India.</title>
        <authorList>
            <person name="Sivaram A."/>
            <person name="Barde P.V."/>
            <person name="Kumar S.R."/>
            <person name="Yadav P."/>
            <person name="Gokhale M.D."/>
            <person name="Basu A."/>
            <person name="Mourya D.T."/>
        </authorList>
    </citation>
    <scope>NUCLEOTIDE SEQUENCE [LARGE SCALE GENOMIC DNA]</scope>
    <source>
        <strain evidence="16">0814616</strain>
    </source>
</reference>
<organism evidence="16 17">
    <name type="scientific">Aedes aegypti densovirus 2</name>
    <dbReference type="NCBI Taxonomy" id="1513196"/>
    <lineage>
        <taxon>Viruses</taxon>
        <taxon>Monodnaviria</taxon>
        <taxon>Shotokuvirae</taxon>
        <taxon>Cossaviricota</taxon>
        <taxon>Quintoviricetes</taxon>
        <taxon>Piccovirales</taxon>
        <taxon>Parvoviridae</taxon>
        <taxon>Hamaparvovirinae</taxon>
        <taxon>Brevihamaparvovirus</taxon>
        <taxon>Brevihamaparvovirus dipteran1</taxon>
    </lineage>
</organism>
<dbReference type="GeneID" id="7803645"/>
<evidence type="ECO:0000256" key="13">
    <source>
        <dbReference type="SAM" id="MobiDB-lite"/>
    </source>
</evidence>
<dbReference type="OrthoDB" id="534at10239"/>
<dbReference type="RefSeq" id="YP_002854229.1">
    <property type="nucleotide sequence ID" value="NC_012636.1"/>
</dbReference>
<keyword evidence="4" id="KW-0540">Nuclease</keyword>
<evidence type="ECO:0000256" key="8">
    <source>
        <dbReference type="ARBA" id="ARBA00022801"/>
    </source>
</evidence>
<dbReference type="SUPFAM" id="SSF52540">
    <property type="entry name" value="P-loop containing nucleoside triphosphate hydrolases"/>
    <property type="match status" value="1"/>
</dbReference>
<dbReference type="GO" id="GO:0004519">
    <property type="term" value="F:endonuclease activity"/>
    <property type="evidence" value="ECO:0007669"/>
    <property type="project" value="UniProtKB-KW"/>
</dbReference>
<keyword evidence="5" id="KW-0479">Metal-binding</keyword>
<protein>
    <submittedName>
        <fullName evidence="16">Nonstructural protein 1</fullName>
    </submittedName>
</protein>
<evidence type="ECO:0000256" key="10">
    <source>
        <dbReference type="ARBA" id="ARBA00023124"/>
    </source>
</evidence>
<comment type="subcellular location">
    <subcellularLocation>
        <location evidence="1 12">Host nucleus</location>
    </subcellularLocation>
</comment>
<keyword evidence="2 12" id="KW-1048">Host nucleus</keyword>
<gene>
    <name evidence="16" type="primary">NS1</name>
</gene>
<dbReference type="InterPro" id="IPR049901">
    <property type="entry name" value="PV_NS1-NUC"/>
</dbReference>
<evidence type="ECO:0000313" key="16">
    <source>
        <dbReference type="EMBL" id="ACJ09132.1"/>
    </source>
</evidence>
<keyword evidence="6 12" id="KW-0547">Nucleotide-binding</keyword>
<keyword evidence="3 12" id="KW-0235">DNA replication</keyword>
<dbReference type="GO" id="GO:0042025">
    <property type="term" value="C:host cell nucleus"/>
    <property type="evidence" value="ECO:0007669"/>
    <property type="project" value="UniProtKB-SubCell"/>
</dbReference>
<evidence type="ECO:0000256" key="7">
    <source>
        <dbReference type="ARBA" id="ARBA00022759"/>
    </source>
</evidence>
<keyword evidence="11 12" id="KW-0238">DNA-binding</keyword>
<comment type="caution">
    <text evidence="12">Lacks conserved residue(s) required for the propagation of feature annotation.</text>
</comment>
<evidence type="ECO:0000256" key="12">
    <source>
        <dbReference type="PROSITE-ProRule" id="PRU01366"/>
    </source>
</evidence>
<dbReference type="EMBL" id="FJ360744">
    <property type="protein sequence ID" value="ACJ09132.1"/>
    <property type="molecule type" value="Genomic_DNA"/>
</dbReference>
<keyword evidence="9" id="KW-0067">ATP-binding</keyword>
<feature type="region of interest" description="Disordered" evidence="13">
    <location>
        <begin position="823"/>
        <end position="849"/>
    </location>
</feature>
<evidence type="ECO:0000256" key="4">
    <source>
        <dbReference type="ARBA" id="ARBA00022722"/>
    </source>
</evidence>
<sequence length="849" mass="97561">MDYGLISNSYMDHWRWKIREKHKAEINLFSTHKYNLNFHYHMVHPYIRSTKGEANRVMNSVCFEHSPCEHGNLYCECIYCWEHDSQCRGKKLDLGESTGIEGRLANDNQQPGLSDLYCTETIHLATTVPERRVINREDYVKDFAGQTVGDLYPQLQGSTGASEPIDFAFPTVGSGSWEILVRESHKHFEPNNSEEAYQSHIRSVRRRLFPEETMDNNGSQASTTEMLRDAVERCGFEGPPNSPSENNRDGIDGTCISTVELHSNCIVNAHCPKQGPSNQTNKRKKSTDTTESSGSKKNKSSNNQQNIQEQGSSSITDAVDLVDGELDGSTGSNRETAYYTFVLHKDNVKEDWRYIATTRAKQAPSFITFDHGDHIHILFSSSNTGGNSTRVRTRITKFLSATSAGSAEATITFSKVKFLRNFILYCIRYGIETVNIYGNKIQQQLTEAMDTFKILFENRDPNDVILEAGCRLYHEEKKDNKQKRCGQRKQQNLTDIILEKIKEKKITTAQQWENQIEPEFKIQLMKEFGLNVDSYVTRIVRIERTRIQQLIKAKTLTEIMLETLNDEYIKHFTPGEDNSKTTKCIEWIEYLFKENNINIIHFLAWNEIIKTKRYKKINGMVLEGITNAGKSLILDNLLAMVKPEEIPRERDNSGFHLDQVPGAGSILFEEPMITPVNVGTWKLLLEGKTIKTDVKNKDKEPIERTPTWITTATPITNNIDMNETSQILQRIKLYIFKKSIQHREDKYTINAQIQNKLISRPPTLIEPIHMAIVFIKNFTKIYNLIAEEDKAHTVNEKAIQINNEVKEEAESWQTALQWTMMENNEEQNENEEQALEDQAQESEKEIVIP</sequence>
<dbReference type="InterPro" id="IPR014015">
    <property type="entry name" value="Helicase_SF3_DNA-vir"/>
</dbReference>
<dbReference type="GO" id="GO:0019079">
    <property type="term" value="P:viral genome replication"/>
    <property type="evidence" value="ECO:0007669"/>
    <property type="project" value="InterPro"/>
</dbReference>
<proteinExistence type="predicted"/>
<dbReference type="Pfam" id="PF01057">
    <property type="entry name" value="Parvo_NS1"/>
    <property type="match status" value="1"/>
</dbReference>
<dbReference type="GO" id="GO:0003677">
    <property type="term" value="F:DNA binding"/>
    <property type="evidence" value="ECO:0007669"/>
    <property type="project" value="UniProtKB-UniRule"/>
</dbReference>
<keyword evidence="8" id="KW-0378">Hydrolase</keyword>
<dbReference type="GO" id="GO:0005524">
    <property type="term" value="F:ATP binding"/>
    <property type="evidence" value="ECO:0007669"/>
    <property type="project" value="UniProtKB-KW"/>
</dbReference>
<accession>C3U0D3</accession>
<feature type="compositionally biased region" description="Low complexity" evidence="13">
    <location>
        <begin position="291"/>
        <end position="315"/>
    </location>
</feature>
<keyword evidence="7" id="KW-0255">Endonuclease</keyword>
<name>C3U0D3_AEDEB</name>
<evidence type="ECO:0000256" key="1">
    <source>
        <dbReference type="ARBA" id="ARBA00004147"/>
    </source>
</evidence>
<evidence type="ECO:0000256" key="3">
    <source>
        <dbReference type="ARBA" id="ARBA00022705"/>
    </source>
</evidence>
<evidence type="ECO:0000256" key="2">
    <source>
        <dbReference type="ARBA" id="ARBA00022562"/>
    </source>
</evidence>